<dbReference type="GO" id="GO:0005737">
    <property type="term" value="C:cytoplasm"/>
    <property type="evidence" value="ECO:0000318"/>
    <property type="project" value="GO_Central"/>
</dbReference>
<evidence type="ECO:0000256" key="1">
    <source>
        <dbReference type="ARBA" id="ARBA00006336"/>
    </source>
</evidence>
<dbReference type="PANTHER" id="PTHR14119:SF17">
    <property type="entry name" value="ISOCHORISMATASE DOMAIN-CONTAINING PROTEIN 1"/>
    <property type="match status" value="1"/>
</dbReference>
<name>A0A2A6C6Q8_PRIPA</name>
<dbReference type="FunFam" id="3.40.50.850:FF:000001">
    <property type="entry name" value="Isochorismatase domain-containing protein 1"/>
    <property type="match status" value="1"/>
</dbReference>
<evidence type="ECO:0000313" key="5">
    <source>
        <dbReference type="EnsemblMetazoa" id="PPA03057.1"/>
    </source>
</evidence>
<dbReference type="InterPro" id="IPR023210">
    <property type="entry name" value="NADP_OxRdtase_dom"/>
</dbReference>
<dbReference type="PANTHER" id="PTHR14119">
    <property type="entry name" value="HYDROLASE"/>
    <property type="match status" value="1"/>
</dbReference>
<comment type="similarity">
    <text evidence="1">Belongs to the isochorismatase family.</text>
</comment>
<dbReference type="Pfam" id="PF00248">
    <property type="entry name" value="Aldo_ket_red"/>
    <property type="match status" value="1"/>
</dbReference>
<dbReference type="PRINTS" id="PR00069">
    <property type="entry name" value="ALDKETRDTASE"/>
</dbReference>
<sequence length="469" mass="52391">MTLEFEIRAAVSSFPPLSRLSDRRESVKNEETAARISNSTRHSWVVAESEFHFAVEISITEENYPLIDKKSIEEKEELFPNNFHPVRSEAAVREYLRRQGLDRVDLLVAHFPVNDVNNNEQEKSFDVEDVWRGLESIYDMNLTRAIGVSNFSADQIERIMKIAVWPIHTAQSEENFDVPIHDLVEVCNKHGIPLTTHGSSVKNPSLHFTCSLTGQSDERVRGMKRRILHPDSPTYDIFFFSTLKSNEAVSTLKIEQMDVETTLQNESVAAALSRALPFTRLSPSDSILMICDLQEKFRPSIIKFNEVVTVASRLVAAASMLEMPKIATEQYPRGLGHTVPELNLPEATPVFDKTKFSMCIPSVDALLSRKSPKSVILCGVEAHVCVLQTALDLLERGISVHVVVDATSSRSAVDRTFAFKHLERAGAVLTTSECVILGLCGGADHPKFKQIQKIIMEQAPYTGLSLASI</sequence>
<dbReference type="InterPro" id="IPR020471">
    <property type="entry name" value="AKR"/>
</dbReference>
<dbReference type="InterPro" id="IPR000868">
    <property type="entry name" value="Isochorismatase-like_dom"/>
</dbReference>
<accession>A0A8R1Y6A8</accession>
<dbReference type="Gene3D" id="3.20.20.100">
    <property type="entry name" value="NADP-dependent oxidoreductase domain"/>
    <property type="match status" value="1"/>
</dbReference>
<feature type="domain" description="NADP-dependent oxidoreductase" evidence="3">
    <location>
        <begin position="86"/>
        <end position="197"/>
    </location>
</feature>
<dbReference type="InterPro" id="IPR036812">
    <property type="entry name" value="NAD(P)_OxRdtase_dom_sf"/>
</dbReference>
<dbReference type="CDD" id="cd01012">
    <property type="entry name" value="YcaC_related"/>
    <property type="match status" value="1"/>
</dbReference>
<organism evidence="5 6">
    <name type="scientific">Pristionchus pacificus</name>
    <name type="common">Parasitic nematode worm</name>
    <dbReference type="NCBI Taxonomy" id="54126"/>
    <lineage>
        <taxon>Eukaryota</taxon>
        <taxon>Metazoa</taxon>
        <taxon>Ecdysozoa</taxon>
        <taxon>Nematoda</taxon>
        <taxon>Chromadorea</taxon>
        <taxon>Rhabditida</taxon>
        <taxon>Rhabditina</taxon>
        <taxon>Diplogasteromorpha</taxon>
        <taxon>Diplogasteroidea</taxon>
        <taxon>Neodiplogasteridae</taxon>
        <taxon>Pristionchus</taxon>
    </lineage>
</organism>
<dbReference type="PROSITE" id="PS00062">
    <property type="entry name" value="ALDOKETO_REDUCTASE_2"/>
    <property type="match status" value="1"/>
</dbReference>
<dbReference type="AlphaFoldDB" id="A0A2A6C6Q8"/>
<dbReference type="Proteomes" id="UP000005239">
    <property type="component" value="Unassembled WGS sequence"/>
</dbReference>
<proteinExistence type="inferred from homology"/>
<protein>
    <recommendedName>
        <fullName evidence="2">Isochorismatase domain-containing protein 1</fullName>
    </recommendedName>
</protein>
<gene>
    <name evidence="5" type="primary">WBGene00092611</name>
</gene>
<dbReference type="Gene3D" id="3.40.50.850">
    <property type="entry name" value="Isochorismatase-like"/>
    <property type="match status" value="1"/>
</dbReference>
<evidence type="ECO:0000313" key="6">
    <source>
        <dbReference type="Proteomes" id="UP000005239"/>
    </source>
</evidence>
<dbReference type="InterPro" id="IPR018170">
    <property type="entry name" value="Aldo/ket_reductase_CS"/>
</dbReference>
<evidence type="ECO:0000259" key="3">
    <source>
        <dbReference type="Pfam" id="PF00248"/>
    </source>
</evidence>
<dbReference type="EnsemblMetazoa" id="PPA03057.1">
    <property type="protein sequence ID" value="PPA03057.1"/>
    <property type="gene ID" value="WBGene00092611"/>
</dbReference>
<dbReference type="InterPro" id="IPR050993">
    <property type="entry name" value="Isochorismatase_domain"/>
</dbReference>
<dbReference type="GO" id="GO:0016491">
    <property type="term" value="F:oxidoreductase activity"/>
    <property type="evidence" value="ECO:0007669"/>
    <property type="project" value="InterPro"/>
</dbReference>
<dbReference type="SUPFAM" id="SSF52499">
    <property type="entry name" value="Isochorismatase-like hydrolases"/>
    <property type="match status" value="1"/>
</dbReference>
<evidence type="ECO:0000259" key="4">
    <source>
        <dbReference type="Pfam" id="PF00857"/>
    </source>
</evidence>
<dbReference type="Pfam" id="PF00857">
    <property type="entry name" value="Isochorismatase"/>
    <property type="match status" value="1"/>
</dbReference>
<keyword evidence="6" id="KW-1185">Reference proteome</keyword>
<dbReference type="SUPFAM" id="SSF51430">
    <property type="entry name" value="NAD(P)-linked oxidoreductase"/>
    <property type="match status" value="1"/>
</dbReference>
<reference evidence="6" key="1">
    <citation type="journal article" date="2008" name="Nat. Genet.">
        <title>The Pristionchus pacificus genome provides a unique perspective on nematode lifestyle and parasitism.</title>
        <authorList>
            <person name="Dieterich C."/>
            <person name="Clifton S.W."/>
            <person name="Schuster L.N."/>
            <person name="Chinwalla A."/>
            <person name="Delehaunty K."/>
            <person name="Dinkelacker I."/>
            <person name="Fulton L."/>
            <person name="Fulton R."/>
            <person name="Godfrey J."/>
            <person name="Minx P."/>
            <person name="Mitreva M."/>
            <person name="Roeseler W."/>
            <person name="Tian H."/>
            <person name="Witte H."/>
            <person name="Yang S.P."/>
            <person name="Wilson R.K."/>
            <person name="Sommer R.J."/>
        </authorList>
    </citation>
    <scope>NUCLEOTIDE SEQUENCE [LARGE SCALE GENOMIC DNA]</scope>
    <source>
        <strain evidence="6">PS312</strain>
    </source>
</reference>
<accession>A0A2A6C6Q8</accession>
<dbReference type="InterPro" id="IPR036380">
    <property type="entry name" value="Isochorismatase-like_sf"/>
</dbReference>
<reference evidence="5" key="2">
    <citation type="submission" date="2022-06" db="UniProtKB">
        <authorList>
            <consortium name="EnsemblMetazoa"/>
        </authorList>
    </citation>
    <scope>IDENTIFICATION</scope>
    <source>
        <strain evidence="5">PS312</strain>
    </source>
</reference>
<feature type="domain" description="Isochorismatase-like" evidence="4">
    <location>
        <begin position="287"/>
        <end position="433"/>
    </location>
</feature>
<evidence type="ECO:0000256" key="2">
    <source>
        <dbReference type="ARBA" id="ARBA00040688"/>
    </source>
</evidence>